<evidence type="ECO:0008006" key="4">
    <source>
        <dbReference type="Google" id="ProtNLM"/>
    </source>
</evidence>
<accession>X7F9K5</accession>
<feature type="region of interest" description="Disordered" evidence="1">
    <location>
        <begin position="107"/>
        <end position="244"/>
    </location>
</feature>
<dbReference type="PATRIC" id="fig|1449351.3.peg.2269"/>
<evidence type="ECO:0000256" key="1">
    <source>
        <dbReference type="SAM" id="MobiDB-lite"/>
    </source>
</evidence>
<dbReference type="EMBL" id="JAME01000015">
    <property type="protein sequence ID" value="ETX28796.1"/>
    <property type="molecule type" value="Genomic_DNA"/>
</dbReference>
<dbReference type="eggNOG" id="ENOG5032YP1">
    <property type="taxonomic scope" value="Bacteria"/>
</dbReference>
<gene>
    <name evidence="2" type="ORF">RISW2_04660</name>
</gene>
<reference evidence="2 3" key="1">
    <citation type="submission" date="2014-01" db="EMBL/GenBank/DDBJ databases">
        <title>Roseivivax isoporae LMG 25204 Genome Sequencing.</title>
        <authorList>
            <person name="Lai Q."/>
            <person name="Li G."/>
            <person name="Shao Z."/>
        </authorList>
    </citation>
    <scope>NUCLEOTIDE SEQUENCE [LARGE SCALE GENOMIC DNA]</scope>
    <source>
        <strain evidence="2 3">LMG 25204</strain>
    </source>
</reference>
<comment type="caution">
    <text evidence="2">The sequence shown here is derived from an EMBL/GenBank/DDBJ whole genome shotgun (WGS) entry which is preliminary data.</text>
</comment>
<proteinExistence type="predicted"/>
<dbReference type="OrthoDB" id="7875768at2"/>
<dbReference type="Proteomes" id="UP000023430">
    <property type="component" value="Unassembled WGS sequence"/>
</dbReference>
<dbReference type="AlphaFoldDB" id="X7F9K5"/>
<feature type="compositionally biased region" description="Basic and acidic residues" evidence="1">
    <location>
        <begin position="176"/>
        <end position="190"/>
    </location>
</feature>
<dbReference type="RefSeq" id="WP_051491954.1">
    <property type="nucleotide sequence ID" value="NZ_JAME01000015.1"/>
</dbReference>
<name>X7F9K5_9RHOB</name>
<feature type="region of interest" description="Disordered" evidence="1">
    <location>
        <begin position="20"/>
        <end position="87"/>
    </location>
</feature>
<keyword evidence="3" id="KW-1185">Reference proteome</keyword>
<evidence type="ECO:0000313" key="2">
    <source>
        <dbReference type="EMBL" id="ETX28796.1"/>
    </source>
</evidence>
<feature type="compositionally biased region" description="Basic and acidic residues" evidence="1">
    <location>
        <begin position="26"/>
        <end position="40"/>
    </location>
</feature>
<organism evidence="2 3">
    <name type="scientific">Roseivivax isoporae LMG 25204</name>
    <dbReference type="NCBI Taxonomy" id="1449351"/>
    <lineage>
        <taxon>Bacteria</taxon>
        <taxon>Pseudomonadati</taxon>
        <taxon>Pseudomonadota</taxon>
        <taxon>Alphaproteobacteria</taxon>
        <taxon>Rhodobacterales</taxon>
        <taxon>Roseobacteraceae</taxon>
        <taxon>Roseivivax</taxon>
    </lineage>
</organism>
<feature type="compositionally biased region" description="Acidic residues" evidence="1">
    <location>
        <begin position="142"/>
        <end position="151"/>
    </location>
</feature>
<dbReference type="STRING" id="1449351.RISW2_04660"/>
<protein>
    <recommendedName>
        <fullName evidence="4">DUF2497 domain-containing protein</fullName>
    </recommendedName>
</protein>
<evidence type="ECO:0000313" key="3">
    <source>
        <dbReference type="Proteomes" id="UP000023430"/>
    </source>
</evidence>
<sequence length="294" mass="32150">MKNVDIEDVLSSIRRLVAEDGGLGLDRPRAEPRADARPEAPEALILTPQQRVPEDEPDATEDAPATRRDTNEGSDADGSREAIVSGLGGMVREEFEFLLKRLEADEAATTRGAPGVAGAEAPTPPARDLPRPTLVDLPDTAAPEDEEEADPEPLRLLRPALRVRDESAPDDVPEAEAPRSARRLEQKIAELEAMIAETDGDWEPEPLSPVAEPLRPAEPPRPAAAAPREEPKPQPQARAANDDAPMFDEDMLREMVAEIVRSELQGALGERITRNVRKLVRREIHRALNGQSFD</sequence>